<evidence type="ECO:0000313" key="9">
    <source>
        <dbReference type="EMBL" id="HIZ49256.1"/>
    </source>
</evidence>
<comment type="similarity">
    <text evidence="7">Belongs to the binding-protein-dependent transport system permease family.</text>
</comment>
<organism evidence="9 10">
    <name type="scientific">Candidatus Gemmiger excrementavium</name>
    <dbReference type="NCBI Taxonomy" id="2838608"/>
    <lineage>
        <taxon>Bacteria</taxon>
        <taxon>Bacillati</taxon>
        <taxon>Bacillota</taxon>
        <taxon>Clostridia</taxon>
        <taxon>Eubacteriales</taxon>
        <taxon>Gemmiger</taxon>
    </lineage>
</organism>
<comment type="subcellular location">
    <subcellularLocation>
        <location evidence="1 7">Cell membrane</location>
        <topology evidence="1 7">Multi-pass membrane protein</topology>
    </subcellularLocation>
</comment>
<dbReference type="PROSITE" id="PS50928">
    <property type="entry name" value="ABC_TM1"/>
    <property type="match status" value="1"/>
</dbReference>
<reference evidence="9" key="2">
    <citation type="submission" date="2021-04" db="EMBL/GenBank/DDBJ databases">
        <authorList>
            <person name="Gilroy R."/>
        </authorList>
    </citation>
    <scope>NUCLEOTIDE SEQUENCE</scope>
    <source>
        <strain evidence="9">3436</strain>
    </source>
</reference>
<evidence type="ECO:0000256" key="1">
    <source>
        <dbReference type="ARBA" id="ARBA00004651"/>
    </source>
</evidence>
<dbReference type="CDD" id="cd06261">
    <property type="entry name" value="TM_PBP2"/>
    <property type="match status" value="1"/>
</dbReference>
<dbReference type="PANTHER" id="PTHR43744:SF12">
    <property type="entry name" value="ABC TRANSPORTER PERMEASE PROTEIN MG189-RELATED"/>
    <property type="match status" value="1"/>
</dbReference>
<evidence type="ECO:0000256" key="2">
    <source>
        <dbReference type="ARBA" id="ARBA00022448"/>
    </source>
</evidence>
<evidence type="ECO:0000256" key="7">
    <source>
        <dbReference type="RuleBase" id="RU363032"/>
    </source>
</evidence>
<keyword evidence="2 7" id="KW-0813">Transport</keyword>
<evidence type="ECO:0000256" key="3">
    <source>
        <dbReference type="ARBA" id="ARBA00022475"/>
    </source>
</evidence>
<feature type="transmembrane region" description="Helical" evidence="7">
    <location>
        <begin position="105"/>
        <end position="127"/>
    </location>
</feature>
<dbReference type="GO" id="GO:0055085">
    <property type="term" value="P:transmembrane transport"/>
    <property type="evidence" value="ECO:0007669"/>
    <property type="project" value="InterPro"/>
</dbReference>
<dbReference type="SUPFAM" id="SSF161098">
    <property type="entry name" value="MetI-like"/>
    <property type="match status" value="1"/>
</dbReference>
<feature type="domain" description="ABC transmembrane type-1" evidence="8">
    <location>
        <begin position="1"/>
        <end position="124"/>
    </location>
</feature>
<accession>A0A9D2F5B3</accession>
<sequence length="139" mass="15385">IHLLHHVGGVVLMSAFQPFLVLLFWFGSEQIHSSLFEAAICEGASTRQCFFRIYIPLLSPYLLAGSLLSVVESWNMLEQPMTFLQTDSQMVLSTYFLQQTGASPIVTATQALLSALPLLLVFAFAVARLHNPISTITNQ</sequence>
<dbReference type="GO" id="GO:0005886">
    <property type="term" value="C:plasma membrane"/>
    <property type="evidence" value="ECO:0007669"/>
    <property type="project" value="UniProtKB-SubCell"/>
</dbReference>
<evidence type="ECO:0000256" key="5">
    <source>
        <dbReference type="ARBA" id="ARBA00022989"/>
    </source>
</evidence>
<proteinExistence type="inferred from homology"/>
<dbReference type="AlphaFoldDB" id="A0A9D2F5B3"/>
<dbReference type="Proteomes" id="UP000824031">
    <property type="component" value="Unassembled WGS sequence"/>
</dbReference>
<keyword evidence="6 7" id="KW-0472">Membrane</keyword>
<name>A0A9D2F5B3_9FIRM</name>
<reference evidence="9" key="1">
    <citation type="journal article" date="2021" name="PeerJ">
        <title>Extensive microbial diversity within the chicken gut microbiome revealed by metagenomics and culture.</title>
        <authorList>
            <person name="Gilroy R."/>
            <person name="Ravi A."/>
            <person name="Getino M."/>
            <person name="Pursley I."/>
            <person name="Horton D.L."/>
            <person name="Alikhan N.F."/>
            <person name="Baker D."/>
            <person name="Gharbi K."/>
            <person name="Hall N."/>
            <person name="Watson M."/>
            <person name="Adriaenssens E.M."/>
            <person name="Foster-Nyarko E."/>
            <person name="Jarju S."/>
            <person name="Secka A."/>
            <person name="Antonio M."/>
            <person name="Oren A."/>
            <person name="Chaudhuri R.R."/>
            <person name="La Ragione R."/>
            <person name="Hildebrand F."/>
            <person name="Pallen M.J."/>
        </authorList>
    </citation>
    <scope>NUCLEOTIDE SEQUENCE</scope>
    <source>
        <strain evidence="9">3436</strain>
    </source>
</reference>
<evidence type="ECO:0000256" key="4">
    <source>
        <dbReference type="ARBA" id="ARBA00022692"/>
    </source>
</evidence>
<comment type="caution">
    <text evidence="9">The sequence shown here is derived from an EMBL/GenBank/DDBJ whole genome shotgun (WGS) entry which is preliminary data.</text>
</comment>
<keyword evidence="5 7" id="KW-1133">Transmembrane helix</keyword>
<dbReference type="InterPro" id="IPR000515">
    <property type="entry name" value="MetI-like"/>
</dbReference>
<dbReference type="EMBL" id="DXBO01000160">
    <property type="protein sequence ID" value="HIZ49256.1"/>
    <property type="molecule type" value="Genomic_DNA"/>
</dbReference>
<dbReference type="InterPro" id="IPR035906">
    <property type="entry name" value="MetI-like_sf"/>
</dbReference>
<protein>
    <submittedName>
        <fullName evidence="9">ABC transporter permease subunit</fullName>
    </submittedName>
</protein>
<dbReference type="Gene3D" id="1.10.3720.10">
    <property type="entry name" value="MetI-like"/>
    <property type="match status" value="1"/>
</dbReference>
<keyword evidence="3" id="KW-1003">Cell membrane</keyword>
<evidence type="ECO:0000313" key="10">
    <source>
        <dbReference type="Proteomes" id="UP000824031"/>
    </source>
</evidence>
<dbReference type="PANTHER" id="PTHR43744">
    <property type="entry name" value="ABC TRANSPORTER PERMEASE PROTEIN MG189-RELATED-RELATED"/>
    <property type="match status" value="1"/>
</dbReference>
<dbReference type="Pfam" id="PF00528">
    <property type="entry name" value="BPD_transp_1"/>
    <property type="match status" value="1"/>
</dbReference>
<feature type="transmembrane region" description="Helical" evidence="7">
    <location>
        <begin position="49"/>
        <end position="71"/>
    </location>
</feature>
<keyword evidence="4 7" id="KW-0812">Transmembrane</keyword>
<feature type="transmembrane region" description="Helical" evidence="7">
    <location>
        <begin position="6"/>
        <end position="28"/>
    </location>
</feature>
<gene>
    <name evidence="9" type="ORF">H9810_11090</name>
</gene>
<feature type="non-terminal residue" evidence="9">
    <location>
        <position position="1"/>
    </location>
</feature>
<evidence type="ECO:0000259" key="8">
    <source>
        <dbReference type="PROSITE" id="PS50928"/>
    </source>
</evidence>
<evidence type="ECO:0000256" key="6">
    <source>
        <dbReference type="ARBA" id="ARBA00023136"/>
    </source>
</evidence>